<keyword evidence="1" id="KW-1133">Transmembrane helix</keyword>
<proteinExistence type="predicted"/>
<dbReference type="GeneID" id="46912034"/>
<dbReference type="Proteomes" id="UP000182567">
    <property type="component" value="Plasmid unnamed1"/>
</dbReference>
<keyword evidence="2" id="KW-0614">Plasmid</keyword>
<keyword evidence="1" id="KW-0812">Transmembrane</keyword>
<evidence type="ECO:0000313" key="3">
    <source>
        <dbReference type="Proteomes" id="UP000182567"/>
    </source>
</evidence>
<organism evidence="2 3">
    <name type="scientific">Pseudomonas frederiksbergensis</name>
    <dbReference type="NCBI Taxonomy" id="104087"/>
    <lineage>
        <taxon>Bacteria</taxon>
        <taxon>Pseudomonadati</taxon>
        <taxon>Pseudomonadota</taxon>
        <taxon>Gammaproteobacteria</taxon>
        <taxon>Pseudomonadales</taxon>
        <taxon>Pseudomonadaceae</taxon>
        <taxon>Pseudomonas</taxon>
    </lineage>
</organism>
<dbReference type="RefSeq" id="WP_071555989.1">
    <property type="nucleotide sequence ID" value="NZ_CP017887.1"/>
</dbReference>
<dbReference type="EMBL" id="CP017887">
    <property type="protein sequence ID" value="APC19485.1"/>
    <property type="molecule type" value="Genomic_DNA"/>
</dbReference>
<evidence type="ECO:0000256" key="1">
    <source>
        <dbReference type="SAM" id="Phobius"/>
    </source>
</evidence>
<feature type="transmembrane region" description="Helical" evidence="1">
    <location>
        <begin position="133"/>
        <end position="151"/>
    </location>
</feature>
<accession>A0A1J0ETK0</accession>
<keyword evidence="1" id="KW-0472">Membrane</keyword>
<reference evidence="3" key="1">
    <citation type="submission" date="2016-10" db="EMBL/GenBank/DDBJ databases">
        <title>Pseudomonas frederiksbergensis ERGS4:02 complete genome.</title>
        <authorList>
            <person name="Kumar R."/>
            <person name="Acharya V."/>
            <person name="Singh D."/>
        </authorList>
    </citation>
    <scope>NUCLEOTIDE SEQUENCE [LARGE SCALE GENOMIC DNA]</scope>
    <source>
        <strain evidence="3">ERGS4:02</strain>
        <plasmid evidence="3">Plasmid unnamed1</plasmid>
    </source>
</reference>
<protein>
    <recommendedName>
        <fullName evidence="4">Transmembrane protein</fullName>
    </recommendedName>
</protein>
<gene>
    <name evidence="2" type="ORF">BLL42_27510</name>
</gene>
<sequence length="180" mass="19821">MAVAEKSQRKVFENAIDDLDYKIIQEMSVSRDQQSMAIRYLVAQMSVVIALRDAGKGDATAKRDQAKSDVANLFAVDKGVFKDLDAKSQVLYALDSFAHDKAISPRAQAYEADRLSAVAAAESVRKLSTSTTWSLAGLATVLMAIASYLGARVRRIKYLLEPGSFDDRPGKTSKRWIPMK</sequence>
<name>A0A1J0ETK0_9PSED</name>
<dbReference type="AlphaFoldDB" id="A0A1J0ETK0"/>
<evidence type="ECO:0008006" key="4">
    <source>
        <dbReference type="Google" id="ProtNLM"/>
    </source>
</evidence>
<evidence type="ECO:0000313" key="2">
    <source>
        <dbReference type="EMBL" id="APC19485.1"/>
    </source>
</evidence>
<geneLocation type="plasmid" evidence="2">
    <name>unnamed1</name>
</geneLocation>